<evidence type="ECO:0000256" key="2">
    <source>
        <dbReference type="ARBA" id="ARBA00023315"/>
    </source>
</evidence>
<accession>A0AA41JJK9</accession>
<dbReference type="InterPro" id="IPR013751">
    <property type="entry name" value="ACP_syn_III_N"/>
</dbReference>
<name>A0AA41JJK9_9BURK</name>
<dbReference type="SUPFAM" id="SSF53901">
    <property type="entry name" value="Thiolase-like"/>
    <property type="match status" value="1"/>
</dbReference>
<feature type="domain" description="Beta-ketoacyl-[acyl-carrier-protein] synthase III C-terminal" evidence="3">
    <location>
        <begin position="303"/>
        <end position="348"/>
    </location>
</feature>
<dbReference type="PANTHER" id="PTHR34069:SF3">
    <property type="entry name" value="ACYL-COA:ACYL-COA ALKYLTRANSFERASE"/>
    <property type="match status" value="1"/>
</dbReference>
<dbReference type="EMBL" id="JAGSVG010000007">
    <property type="protein sequence ID" value="MBR8129397.1"/>
    <property type="molecule type" value="Genomic_DNA"/>
</dbReference>
<evidence type="ECO:0000256" key="1">
    <source>
        <dbReference type="ARBA" id="ARBA00022679"/>
    </source>
</evidence>
<comment type="caution">
    <text evidence="5">The sequence shown here is derived from an EMBL/GenBank/DDBJ whole genome shotgun (WGS) entry which is preliminary data.</text>
</comment>
<reference evidence="5" key="1">
    <citation type="submission" date="2021-04" db="EMBL/GenBank/DDBJ databases">
        <title>A collection of bacterial strains from the Burkholderia cepacia Research Laboratory and Repository.</title>
        <authorList>
            <person name="Lipuma J."/>
            <person name="Spilker T."/>
        </authorList>
    </citation>
    <scope>NUCLEOTIDE SEQUENCE</scope>
    <source>
        <strain evidence="5">AU36012</strain>
    </source>
</reference>
<organism evidence="5 6">
    <name type="scientific">Burkholderia ambifaria</name>
    <dbReference type="NCBI Taxonomy" id="152480"/>
    <lineage>
        <taxon>Bacteria</taxon>
        <taxon>Pseudomonadati</taxon>
        <taxon>Pseudomonadota</taxon>
        <taxon>Betaproteobacteria</taxon>
        <taxon>Burkholderiales</taxon>
        <taxon>Burkholderiaceae</taxon>
        <taxon>Burkholderia</taxon>
        <taxon>Burkholderia cepacia complex</taxon>
    </lineage>
</organism>
<evidence type="ECO:0000313" key="6">
    <source>
        <dbReference type="Proteomes" id="UP000682266"/>
    </source>
</evidence>
<feature type="domain" description="Beta-ketoacyl-[acyl-carrier-protein] synthase III N-terminal" evidence="4">
    <location>
        <begin position="121"/>
        <end position="187"/>
    </location>
</feature>
<dbReference type="PANTHER" id="PTHR34069">
    <property type="entry name" value="3-OXOACYL-[ACYL-CARRIER-PROTEIN] SYNTHASE 3"/>
    <property type="match status" value="1"/>
</dbReference>
<keyword evidence="1" id="KW-0808">Transferase</keyword>
<dbReference type="CDD" id="cd00827">
    <property type="entry name" value="init_cond_enzymes"/>
    <property type="match status" value="1"/>
</dbReference>
<evidence type="ECO:0000313" key="5">
    <source>
        <dbReference type="EMBL" id="MBR8129397.1"/>
    </source>
</evidence>
<dbReference type="AlphaFoldDB" id="A0AA41JJK9"/>
<keyword evidence="2" id="KW-0012">Acyltransferase</keyword>
<protein>
    <submittedName>
        <fullName evidence="5">Ketoacyl-ACP synthase III family protein</fullName>
    </submittedName>
</protein>
<dbReference type="Proteomes" id="UP000682266">
    <property type="component" value="Unassembled WGS sequence"/>
</dbReference>
<dbReference type="Pfam" id="PF08541">
    <property type="entry name" value="ACP_syn_III_C"/>
    <property type="match status" value="1"/>
</dbReference>
<dbReference type="GO" id="GO:0044550">
    <property type="term" value="P:secondary metabolite biosynthetic process"/>
    <property type="evidence" value="ECO:0007669"/>
    <property type="project" value="TreeGrafter"/>
</dbReference>
<gene>
    <name evidence="5" type="ORF">KDW93_10480</name>
</gene>
<evidence type="ECO:0000259" key="3">
    <source>
        <dbReference type="Pfam" id="PF08541"/>
    </source>
</evidence>
<dbReference type="GO" id="GO:0004315">
    <property type="term" value="F:3-oxoacyl-[acyl-carrier-protein] synthase activity"/>
    <property type="evidence" value="ECO:0007669"/>
    <property type="project" value="InterPro"/>
</dbReference>
<dbReference type="RefSeq" id="WP_006752264.1">
    <property type="nucleotide sequence ID" value="NZ_CADEQF010000020.1"/>
</dbReference>
<dbReference type="GO" id="GO:0006633">
    <property type="term" value="P:fatty acid biosynthetic process"/>
    <property type="evidence" value="ECO:0007669"/>
    <property type="project" value="InterPro"/>
</dbReference>
<dbReference type="Pfam" id="PF08545">
    <property type="entry name" value="ACP_syn_III"/>
    <property type="match status" value="1"/>
</dbReference>
<proteinExistence type="predicted"/>
<dbReference type="InterPro" id="IPR016039">
    <property type="entry name" value="Thiolase-like"/>
</dbReference>
<dbReference type="InterPro" id="IPR013747">
    <property type="entry name" value="ACP_syn_III_C"/>
</dbReference>
<sequence>MSDSKRTAAHAPTTDEFWIRSCAAYVPATRVTVYEAIGRDWYGDEEHTKDGYLSVAVEREWWPADMALATARTALDASGADGARLAQLSYASIHRHGNARLWQPAAYLQRVLKAPQALAFSLSHGCNGMFVAARLALDSLRDVAQGEERDALVVGADRFGTSSFDRWRGDYGVLYGDAAAAVLFGRAPGFARVRHLSIASVPELEGMHRHADEHIEDVGHAAHEFGVRASKKAFIERFGRERFFEAIGAALARLRDDVLGATDLGTRPADWLITPHLSRSITRPLYAGMFRGLAVRHYEEYGLTVGHTGTADPFVSLAALARSGQLERGQRVLLIDSGAGFSCGLMLLDAHDVSRAMQCGDLHSLLSDLER</sequence>
<dbReference type="Gene3D" id="3.40.47.10">
    <property type="match status" value="2"/>
</dbReference>
<evidence type="ECO:0000259" key="4">
    <source>
        <dbReference type="Pfam" id="PF08545"/>
    </source>
</evidence>